<proteinExistence type="predicted"/>
<organism evidence="1 2">
    <name type="scientific">Vaccinium darrowii</name>
    <dbReference type="NCBI Taxonomy" id="229202"/>
    <lineage>
        <taxon>Eukaryota</taxon>
        <taxon>Viridiplantae</taxon>
        <taxon>Streptophyta</taxon>
        <taxon>Embryophyta</taxon>
        <taxon>Tracheophyta</taxon>
        <taxon>Spermatophyta</taxon>
        <taxon>Magnoliopsida</taxon>
        <taxon>eudicotyledons</taxon>
        <taxon>Gunneridae</taxon>
        <taxon>Pentapetalae</taxon>
        <taxon>asterids</taxon>
        <taxon>Ericales</taxon>
        <taxon>Ericaceae</taxon>
        <taxon>Vaccinioideae</taxon>
        <taxon>Vaccinieae</taxon>
        <taxon>Vaccinium</taxon>
    </lineage>
</organism>
<comment type="caution">
    <text evidence="1">The sequence shown here is derived from an EMBL/GenBank/DDBJ whole genome shotgun (WGS) entry which is preliminary data.</text>
</comment>
<dbReference type="Proteomes" id="UP000828048">
    <property type="component" value="Chromosome 6"/>
</dbReference>
<gene>
    <name evidence="1" type="ORF">Vadar_012930</name>
</gene>
<evidence type="ECO:0000313" key="1">
    <source>
        <dbReference type="EMBL" id="KAH7837357.1"/>
    </source>
</evidence>
<accession>A0ACB7X961</accession>
<keyword evidence="2" id="KW-1185">Reference proteome</keyword>
<reference evidence="1 2" key="1">
    <citation type="journal article" date="2021" name="Hortic Res">
        <title>High-quality reference genome and annotation aids understanding of berry development for evergreen blueberry (Vaccinium darrowii).</title>
        <authorList>
            <person name="Yu J."/>
            <person name="Hulse-Kemp A.M."/>
            <person name="Babiker E."/>
            <person name="Staton M."/>
        </authorList>
    </citation>
    <scope>NUCLEOTIDE SEQUENCE [LARGE SCALE GENOMIC DNA]</scope>
    <source>
        <strain evidence="2">cv. NJ 8807/NJ 8810</strain>
        <tissue evidence="1">Young leaf</tissue>
    </source>
</reference>
<name>A0ACB7X961_9ERIC</name>
<sequence>MLGEYSDQWVQYQVYDDHDQPISDKYLSPTNSISKKPIQRRSRASKKTPTTLLNANTANFRALVQQFTGCRHSPTTISFAAPRKGPVNLNFAADYTTNVSPGQYDYDYELMTQTAADQPQHHHQPDLGHRKMHHFQEQQSGCLFDSNIPGDHNYTSGSSGYPTPDMRLEEFSVLENMSLHELIGEYA</sequence>
<protein>
    <submittedName>
        <fullName evidence="1">Uncharacterized protein</fullName>
    </submittedName>
</protein>
<dbReference type="EMBL" id="CM037156">
    <property type="protein sequence ID" value="KAH7837357.1"/>
    <property type="molecule type" value="Genomic_DNA"/>
</dbReference>
<evidence type="ECO:0000313" key="2">
    <source>
        <dbReference type="Proteomes" id="UP000828048"/>
    </source>
</evidence>